<reference evidence="2 3" key="1">
    <citation type="submission" date="2020-04" db="EMBL/GenBank/DDBJ databases">
        <title>MicrobeNet Type strains.</title>
        <authorList>
            <person name="Nicholson A.C."/>
        </authorList>
    </citation>
    <scope>NUCLEOTIDE SEQUENCE [LARGE SCALE GENOMIC DNA]</scope>
    <source>
        <strain evidence="2 3">DSM 44956</strain>
    </source>
</reference>
<dbReference type="AlphaFoldDB" id="A0A7X6R735"/>
<dbReference type="InterPro" id="IPR004401">
    <property type="entry name" value="YbaB/EbfC"/>
</dbReference>
<feature type="compositionally biased region" description="Basic and acidic residues" evidence="1">
    <location>
        <begin position="111"/>
        <end position="120"/>
    </location>
</feature>
<evidence type="ECO:0000256" key="1">
    <source>
        <dbReference type="SAM" id="MobiDB-lite"/>
    </source>
</evidence>
<keyword evidence="3" id="KW-1185">Reference proteome</keyword>
<dbReference type="Pfam" id="PF02575">
    <property type="entry name" value="YbaB_DNA_bd"/>
    <property type="match status" value="1"/>
</dbReference>
<sequence>MTNMEQWEQQLQQQLTEIRRHGERLTEKAAELRGHGEVRGLLIEVDASGEITSLQIAPAAMKWTSSQLASAVRDCHSKARADIKSKIERLLQKADPRLLDQAKLLLAPETRTSEQRRPLDEAAAQEADDAFFERRNLYGGWTS</sequence>
<dbReference type="EMBL" id="JAAXOS010000029">
    <property type="protein sequence ID" value="NKY31270.1"/>
    <property type="molecule type" value="Genomic_DNA"/>
</dbReference>
<dbReference type="SUPFAM" id="SSF82607">
    <property type="entry name" value="YbaB-like"/>
    <property type="match status" value="1"/>
</dbReference>
<dbReference type="Proteomes" id="UP000540698">
    <property type="component" value="Unassembled WGS sequence"/>
</dbReference>
<dbReference type="Gene3D" id="3.30.1310.10">
    <property type="entry name" value="Nucleoid-associated protein YbaB-like domain"/>
    <property type="match status" value="1"/>
</dbReference>
<proteinExistence type="predicted"/>
<evidence type="ECO:0000313" key="3">
    <source>
        <dbReference type="Proteomes" id="UP000540698"/>
    </source>
</evidence>
<organism evidence="2 3">
    <name type="scientific">Nocardia gamkensis</name>
    <dbReference type="NCBI Taxonomy" id="352869"/>
    <lineage>
        <taxon>Bacteria</taxon>
        <taxon>Bacillati</taxon>
        <taxon>Actinomycetota</taxon>
        <taxon>Actinomycetes</taxon>
        <taxon>Mycobacteriales</taxon>
        <taxon>Nocardiaceae</taxon>
        <taxon>Nocardia</taxon>
    </lineage>
</organism>
<gene>
    <name evidence="2" type="ORF">HGB38_34495</name>
</gene>
<feature type="region of interest" description="Disordered" evidence="1">
    <location>
        <begin position="106"/>
        <end position="125"/>
    </location>
</feature>
<accession>A0A7X6R735</accession>
<name>A0A7X6R735_9NOCA</name>
<dbReference type="RefSeq" id="WP_062976802.1">
    <property type="nucleotide sequence ID" value="NZ_JAAXOS010000029.1"/>
</dbReference>
<evidence type="ECO:0000313" key="2">
    <source>
        <dbReference type="EMBL" id="NKY31270.1"/>
    </source>
</evidence>
<comment type="caution">
    <text evidence="2">The sequence shown here is derived from an EMBL/GenBank/DDBJ whole genome shotgun (WGS) entry which is preliminary data.</text>
</comment>
<protein>
    <submittedName>
        <fullName evidence="2">YbaB/EbfC family nucleoid-associated protein</fullName>
    </submittedName>
</protein>
<dbReference type="InterPro" id="IPR036894">
    <property type="entry name" value="YbaB-like_sf"/>
</dbReference>